<name>A0ABM1C347_LIMPO</name>
<dbReference type="Pfam" id="PF00755">
    <property type="entry name" value="Carn_acyltransf"/>
    <property type="match status" value="1"/>
</dbReference>
<dbReference type="Gene3D" id="3.30.559.10">
    <property type="entry name" value="Chloramphenicol acetyltransferase-like domain"/>
    <property type="match status" value="1"/>
</dbReference>
<evidence type="ECO:0000313" key="3">
    <source>
        <dbReference type="Proteomes" id="UP000694941"/>
    </source>
</evidence>
<reference evidence="4" key="1">
    <citation type="submission" date="2025-08" db="UniProtKB">
        <authorList>
            <consortium name="RefSeq"/>
        </authorList>
    </citation>
    <scope>IDENTIFICATION</scope>
    <source>
        <tissue evidence="4">Muscle</tissue>
    </source>
</reference>
<sequence>MLNNDNYVFLCQMAYYKQYGKTVATYESCSTSAFKHGRTETLRPATMATKKCTEAFNSRCKPTPLELRSLLMDCSKLHNQLTKEAAMGQGFDRHMFGLKHVASKKGTVLPEIFQDEAYVAANHFILSTSTLSGAAFRGGGFGAVVPDGYGIAYGFFENMLGCLVSSYDGFCDGKQFVECMKISLNEIHDVLYSTRSKLEKIDDEGSL</sequence>
<dbReference type="InterPro" id="IPR000542">
    <property type="entry name" value="Carn_acyl_trans"/>
</dbReference>
<evidence type="ECO:0000256" key="1">
    <source>
        <dbReference type="ARBA" id="ARBA00005232"/>
    </source>
</evidence>
<evidence type="ECO:0000259" key="2">
    <source>
        <dbReference type="Pfam" id="PF00755"/>
    </source>
</evidence>
<gene>
    <name evidence="4" type="primary">LOC106477310</name>
</gene>
<feature type="domain" description="Choline/carnitine acyltransferase" evidence="2">
    <location>
        <begin position="10"/>
        <end position="180"/>
    </location>
</feature>
<comment type="similarity">
    <text evidence="1">Belongs to the carnitine/choline acetyltransferase family.</text>
</comment>
<proteinExistence type="inferred from homology"/>
<dbReference type="PANTHER" id="PTHR22589:SF16">
    <property type="entry name" value="CARNITINE O-PALMITOYLTRANSFERASE 2, MITOCHONDRIAL"/>
    <property type="match status" value="1"/>
</dbReference>
<protein>
    <submittedName>
        <fullName evidence="4">Carnitine O-palmitoyltransferase 2, mitochondrial-like</fullName>
    </submittedName>
</protein>
<evidence type="ECO:0000313" key="4">
    <source>
        <dbReference type="RefSeq" id="XP_013793349.2"/>
    </source>
</evidence>
<dbReference type="GeneID" id="106477310"/>
<dbReference type="Proteomes" id="UP000694941">
    <property type="component" value="Unplaced"/>
</dbReference>
<dbReference type="SUPFAM" id="SSF52777">
    <property type="entry name" value="CoA-dependent acyltransferases"/>
    <property type="match status" value="1"/>
</dbReference>
<dbReference type="RefSeq" id="XP_013793349.2">
    <property type="nucleotide sequence ID" value="XM_013937895.2"/>
</dbReference>
<accession>A0ABM1C347</accession>
<dbReference type="PANTHER" id="PTHR22589">
    <property type="entry name" value="CARNITINE O-ACYLTRANSFERASE"/>
    <property type="match status" value="1"/>
</dbReference>
<organism evidence="3 4">
    <name type="scientific">Limulus polyphemus</name>
    <name type="common">Atlantic horseshoe crab</name>
    <dbReference type="NCBI Taxonomy" id="6850"/>
    <lineage>
        <taxon>Eukaryota</taxon>
        <taxon>Metazoa</taxon>
        <taxon>Ecdysozoa</taxon>
        <taxon>Arthropoda</taxon>
        <taxon>Chelicerata</taxon>
        <taxon>Merostomata</taxon>
        <taxon>Xiphosura</taxon>
        <taxon>Limulidae</taxon>
        <taxon>Limulus</taxon>
    </lineage>
</organism>
<keyword evidence="3" id="KW-1185">Reference proteome</keyword>
<dbReference type="InterPro" id="IPR039551">
    <property type="entry name" value="Cho/carn_acyl_trans"/>
</dbReference>
<dbReference type="InterPro" id="IPR023213">
    <property type="entry name" value="CAT-like_dom_sf"/>
</dbReference>